<protein>
    <submittedName>
        <fullName evidence="3">TadE-like protein</fullName>
    </submittedName>
</protein>
<keyword evidence="1" id="KW-1133">Transmembrane helix</keyword>
<name>A0A1T5EVQ9_9SPHN</name>
<proteinExistence type="predicted"/>
<dbReference type="InterPro" id="IPR012495">
    <property type="entry name" value="TadE-like_dom"/>
</dbReference>
<keyword evidence="1" id="KW-0472">Membrane</keyword>
<dbReference type="AlphaFoldDB" id="A0A1T5EVQ9"/>
<dbReference type="Proteomes" id="UP000190044">
    <property type="component" value="Unassembled WGS sequence"/>
</dbReference>
<feature type="domain" description="TadE-like" evidence="2">
    <location>
        <begin position="13"/>
        <end position="55"/>
    </location>
</feature>
<sequence>MTARPSLLSCSRGAAAAEMALILPFLIVLLFGSVELGYYFYNQHQVVKGVRDGARFASRQPFTAIGCNGTTPIVDAATTTAIREITRTGAVSGGVPRVPGWEASDIAIDVVCDADALSNVGIYRDKGNPPRVTISAIVSYNALFGGLGVIDSTYTLNASQQAAAMGI</sequence>
<dbReference type="EMBL" id="FUYP01000025">
    <property type="protein sequence ID" value="SKB88033.1"/>
    <property type="molecule type" value="Genomic_DNA"/>
</dbReference>
<reference evidence="4" key="1">
    <citation type="submission" date="2017-02" db="EMBL/GenBank/DDBJ databases">
        <authorList>
            <person name="Varghese N."/>
            <person name="Submissions S."/>
        </authorList>
    </citation>
    <scope>NUCLEOTIDE SEQUENCE [LARGE SCALE GENOMIC DNA]</scope>
    <source>
        <strain evidence="4">R11H</strain>
    </source>
</reference>
<accession>A0A1T5EVQ9</accession>
<organism evidence="3 4">
    <name type="scientific">Sphingopyxis flava</name>
    <dbReference type="NCBI Taxonomy" id="1507287"/>
    <lineage>
        <taxon>Bacteria</taxon>
        <taxon>Pseudomonadati</taxon>
        <taxon>Pseudomonadota</taxon>
        <taxon>Alphaproteobacteria</taxon>
        <taxon>Sphingomonadales</taxon>
        <taxon>Sphingomonadaceae</taxon>
        <taxon>Sphingopyxis</taxon>
    </lineage>
</organism>
<evidence type="ECO:0000256" key="1">
    <source>
        <dbReference type="SAM" id="Phobius"/>
    </source>
</evidence>
<dbReference type="OrthoDB" id="7449015at2"/>
<evidence type="ECO:0000313" key="3">
    <source>
        <dbReference type="EMBL" id="SKB88033.1"/>
    </source>
</evidence>
<evidence type="ECO:0000259" key="2">
    <source>
        <dbReference type="Pfam" id="PF07811"/>
    </source>
</evidence>
<dbReference type="RefSeq" id="WP_079639658.1">
    <property type="nucleotide sequence ID" value="NZ_FUYP01000025.1"/>
</dbReference>
<feature type="transmembrane region" description="Helical" evidence="1">
    <location>
        <begin position="20"/>
        <end position="41"/>
    </location>
</feature>
<keyword evidence="4" id="KW-1185">Reference proteome</keyword>
<dbReference type="Pfam" id="PF07811">
    <property type="entry name" value="TadE"/>
    <property type="match status" value="1"/>
</dbReference>
<keyword evidence="1" id="KW-0812">Transmembrane</keyword>
<gene>
    <name evidence="3" type="ORF">SAMN06295937_102542</name>
</gene>
<evidence type="ECO:0000313" key="4">
    <source>
        <dbReference type="Proteomes" id="UP000190044"/>
    </source>
</evidence>